<gene>
    <name evidence="2" type="ORF">LJ739_17445</name>
</gene>
<dbReference type="Proteomes" id="UP001520878">
    <property type="component" value="Unassembled WGS sequence"/>
</dbReference>
<protein>
    <recommendedName>
        <fullName evidence="4">DUF2306 domain-containing protein</fullName>
    </recommendedName>
</protein>
<accession>A0ABS8GC26</accession>
<name>A0ABS8GC26_9ALTE</name>
<evidence type="ECO:0000256" key="1">
    <source>
        <dbReference type="SAM" id="Phobius"/>
    </source>
</evidence>
<evidence type="ECO:0000313" key="3">
    <source>
        <dbReference type="Proteomes" id="UP001520878"/>
    </source>
</evidence>
<keyword evidence="1" id="KW-0472">Membrane</keyword>
<feature type="transmembrane region" description="Helical" evidence="1">
    <location>
        <begin position="125"/>
        <end position="144"/>
    </location>
</feature>
<feature type="transmembrane region" description="Helical" evidence="1">
    <location>
        <begin position="6"/>
        <end position="25"/>
    </location>
</feature>
<feature type="transmembrane region" description="Helical" evidence="1">
    <location>
        <begin position="213"/>
        <end position="232"/>
    </location>
</feature>
<organism evidence="2 3">
    <name type="scientific">Fluctibacter halophilus</name>
    <dbReference type="NCBI Taxonomy" id="226011"/>
    <lineage>
        <taxon>Bacteria</taxon>
        <taxon>Pseudomonadati</taxon>
        <taxon>Pseudomonadota</taxon>
        <taxon>Gammaproteobacteria</taxon>
        <taxon>Alteromonadales</taxon>
        <taxon>Alteromonadaceae</taxon>
        <taxon>Fluctibacter</taxon>
    </lineage>
</organism>
<evidence type="ECO:0000313" key="2">
    <source>
        <dbReference type="EMBL" id="MCC2618043.1"/>
    </source>
</evidence>
<keyword evidence="3" id="KW-1185">Reference proteome</keyword>
<reference evidence="2 3" key="1">
    <citation type="submission" date="2021-10" db="EMBL/GenBank/DDBJ databases">
        <title>Draft genome of Aestuariibacter halophilus JC2043.</title>
        <authorList>
            <person name="Emsley S.A."/>
            <person name="Pfannmuller K.M."/>
            <person name="Ushijima B."/>
            <person name="Saw J.H."/>
            <person name="Videau P."/>
        </authorList>
    </citation>
    <scope>NUCLEOTIDE SEQUENCE [LARGE SCALE GENOMIC DNA]</scope>
    <source>
        <strain evidence="2 3">JC2043</strain>
    </source>
</reference>
<feature type="transmembrane region" description="Helical" evidence="1">
    <location>
        <begin position="180"/>
        <end position="201"/>
    </location>
</feature>
<evidence type="ECO:0008006" key="4">
    <source>
        <dbReference type="Google" id="ProtNLM"/>
    </source>
</evidence>
<comment type="caution">
    <text evidence="2">The sequence shown here is derived from an EMBL/GenBank/DDBJ whole genome shotgun (WGS) entry which is preliminary data.</text>
</comment>
<feature type="transmembrane region" description="Helical" evidence="1">
    <location>
        <begin position="45"/>
        <end position="68"/>
    </location>
</feature>
<feature type="transmembrane region" description="Helical" evidence="1">
    <location>
        <begin position="150"/>
        <end position="168"/>
    </location>
</feature>
<sequence>MTYLHSGLFILHVLVGSMALLLFWIPTMNRKGSLDHRRFGRYYSVAMYTVAFSGAMMALLVLWDPIAIKGHLRRADTSIEQFSQAIRAFWYFLLYLSLITFVSVRQGNAVLRHKTNRIALRQWHYQAPLLVLPCAALMSLYLGITRQHTLLIIFAGLGLFIAFGMLRYCWAKQVHAKAWLVEHLGAMIGSGIGAHTAFLAFGGRQLISEFGQWQTLFWVAPGIIGGIAIARLSRRYTPAPKQHQEAV</sequence>
<keyword evidence="1" id="KW-0812">Transmembrane</keyword>
<feature type="transmembrane region" description="Helical" evidence="1">
    <location>
        <begin position="88"/>
        <end position="104"/>
    </location>
</feature>
<proteinExistence type="predicted"/>
<dbReference type="RefSeq" id="WP_229162545.1">
    <property type="nucleotide sequence ID" value="NZ_JAJEWP010000007.1"/>
</dbReference>
<dbReference type="EMBL" id="JAJEWP010000007">
    <property type="protein sequence ID" value="MCC2618043.1"/>
    <property type="molecule type" value="Genomic_DNA"/>
</dbReference>
<keyword evidence="1" id="KW-1133">Transmembrane helix</keyword>